<dbReference type="Gene3D" id="3.40.50.150">
    <property type="entry name" value="Vaccinia Virus protein VP39"/>
    <property type="match status" value="1"/>
</dbReference>
<dbReference type="Pfam" id="PF01728">
    <property type="entry name" value="FtsJ"/>
    <property type="match status" value="1"/>
</dbReference>
<reference evidence="2 3" key="1">
    <citation type="submission" date="2020-04" db="EMBL/GenBank/DDBJ databases">
        <title>Novel Paenibacillus strain UniB2 isolated from commercial digestive syrup.</title>
        <authorList>
            <person name="Thorat V."/>
            <person name="Kirdat K."/>
            <person name="Tiwarekar B."/>
            <person name="Yadav A."/>
        </authorList>
    </citation>
    <scope>NUCLEOTIDE SEQUENCE [LARGE SCALE GENOMIC DNA]</scope>
    <source>
        <strain evidence="2 3">UniB2</strain>
    </source>
</reference>
<keyword evidence="2" id="KW-0489">Methyltransferase</keyword>
<proteinExistence type="predicted"/>
<dbReference type="Proteomes" id="UP000502136">
    <property type="component" value="Chromosome"/>
</dbReference>
<keyword evidence="3" id="KW-1185">Reference proteome</keyword>
<dbReference type="CDD" id="cd02440">
    <property type="entry name" value="AdoMet_MTases"/>
    <property type="match status" value="1"/>
</dbReference>
<dbReference type="PANTHER" id="PTHR37524:SF2">
    <property type="entry name" value="RIBOSOMAL RNA METHYLTRANSFERASE FTSJ DOMAIN-CONTAINING PROTEIN"/>
    <property type="match status" value="1"/>
</dbReference>
<dbReference type="InterPro" id="IPR002877">
    <property type="entry name" value="RNA_MeTrfase_FtsJ_dom"/>
</dbReference>
<dbReference type="EMBL" id="CP051428">
    <property type="protein sequence ID" value="QJC52026.1"/>
    <property type="molecule type" value="Genomic_DNA"/>
</dbReference>
<dbReference type="KEGG" id="palr:HGI30_11000"/>
<dbReference type="GO" id="GO:0032259">
    <property type="term" value="P:methylation"/>
    <property type="evidence" value="ECO:0007669"/>
    <property type="project" value="UniProtKB-KW"/>
</dbReference>
<dbReference type="GO" id="GO:0008168">
    <property type="term" value="F:methyltransferase activity"/>
    <property type="evidence" value="ECO:0007669"/>
    <property type="project" value="UniProtKB-KW"/>
</dbReference>
<feature type="domain" description="Ribosomal RNA methyltransferase FtsJ" evidence="1">
    <location>
        <begin position="191"/>
        <end position="323"/>
    </location>
</feature>
<name>A0A6H2GXX5_9BACL</name>
<accession>A0A6H2GXX5</accession>
<evidence type="ECO:0000313" key="2">
    <source>
        <dbReference type="EMBL" id="QJC52026.1"/>
    </source>
</evidence>
<protein>
    <submittedName>
        <fullName evidence="2">SAM-dependent methyltransferase</fullName>
    </submittedName>
</protein>
<keyword evidence="2" id="KW-0808">Transferase</keyword>
<sequence length="349" mass="39158">MDKSKSGWCRELTVWIGTANKQYASYAMEELRRQFEGLSLSQLSPGETFLMQLPQGRDEVMKSIRDRKPIFLRHLQPVDSSRAMSLDADDLDWLSDWLRLSRSHLAGKRVGVHIRKAEGSPFPYSAADARAVLDAVLAEAGAEPAHKQPDSLVAVYASRDTLYAGIGTPEEMLSDWPGGAVRFQREDGQISRAKFKLLEAEREFGLDYSRFSRALDIGAAPGGWTSLLLERGLKVTAVDPAELHPSLQAYRTLTVLRKNASEVKFEPGSFDLLVCDMSWSPMQMCRLVLDLAPALQSGGSAIVTIKLMHRKPLQTIREVMQRFGESFDIVGARQLFHNREEMTLCMKKR</sequence>
<evidence type="ECO:0000313" key="3">
    <source>
        <dbReference type="Proteomes" id="UP000502136"/>
    </source>
</evidence>
<dbReference type="AlphaFoldDB" id="A0A6H2GXX5"/>
<dbReference type="PANTHER" id="PTHR37524">
    <property type="entry name" value="RIBOSOMAL RNA LARGE SUBUNIT METHYLTRANSFERASE M"/>
    <property type="match status" value="1"/>
</dbReference>
<dbReference type="SUPFAM" id="SSF53335">
    <property type="entry name" value="S-adenosyl-L-methionine-dependent methyltransferases"/>
    <property type="match status" value="1"/>
</dbReference>
<organism evidence="2 3">
    <name type="scientific">Paenibacillus albicereus</name>
    <dbReference type="NCBI Taxonomy" id="2726185"/>
    <lineage>
        <taxon>Bacteria</taxon>
        <taxon>Bacillati</taxon>
        <taxon>Bacillota</taxon>
        <taxon>Bacilli</taxon>
        <taxon>Bacillales</taxon>
        <taxon>Paenibacillaceae</taxon>
        <taxon>Paenibacillus</taxon>
    </lineage>
</organism>
<evidence type="ECO:0000259" key="1">
    <source>
        <dbReference type="Pfam" id="PF01728"/>
    </source>
</evidence>
<dbReference type="InterPro" id="IPR029063">
    <property type="entry name" value="SAM-dependent_MTases_sf"/>
</dbReference>
<gene>
    <name evidence="2" type="ORF">HGI30_11000</name>
</gene>